<dbReference type="InterPro" id="IPR006385">
    <property type="entry name" value="HAD_hydro_SerB1"/>
</dbReference>
<dbReference type="InterPro" id="IPR050582">
    <property type="entry name" value="HAD-like_SerB"/>
</dbReference>
<accession>A0A6J7D1T8</accession>
<dbReference type="SUPFAM" id="SSF56784">
    <property type="entry name" value="HAD-like"/>
    <property type="match status" value="1"/>
</dbReference>
<protein>
    <submittedName>
        <fullName evidence="1">Unannotated protein</fullName>
    </submittedName>
</protein>
<dbReference type="InterPro" id="IPR036412">
    <property type="entry name" value="HAD-like_sf"/>
</dbReference>
<dbReference type="Gene3D" id="3.40.50.1000">
    <property type="entry name" value="HAD superfamily/HAD-like"/>
    <property type="match status" value="1"/>
</dbReference>
<evidence type="ECO:0000313" key="1">
    <source>
        <dbReference type="EMBL" id="CAB4864807.1"/>
    </source>
</evidence>
<reference evidence="1" key="1">
    <citation type="submission" date="2020-05" db="EMBL/GenBank/DDBJ databases">
        <authorList>
            <person name="Chiriac C."/>
            <person name="Salcher M."/>
            <person name="Ghai R."/>
            <person name="Kavagutti S V."/>
        </authorList>
    </citation>
    <scope>NUCLEOTIDE SEQUENCE</scope>
</reference>
<organism evidence="1">
    <name type="scientific">freshwater metagenome</name>
    <dbReference type="NCBI Taxonomy" id="449393"/>
    <lineage>
        <taxon>unclassified sequences</taxon>
        <taxon>metagenomes</taxon>
        <taxon>ecological metagenomes</taxon>
    </lineage>
</organism>
<proteinExistence type="predicted"/>
<dbReference type="PANTHER" id="PTHR43344:SF15">
    <property type="entry name" value="PHOSPHOSERINE PHOSPHATASE SERB1"/>
    <property type="match status" value="1"/>
</dbReference>
<gene>
    <name evidence="1" type="ORF">UFOPK3402_00400</name>
</gene>
<dbReference type="AlphaFoldDB" id="A0A6J7D1T8"/>
<dbReference type="PANTHER" id="PTHR43344">
    <property type="entry name" value="PHOSPHOSERINE PHOSPHATASE"/>
    <property type="match status" value="1"/>
</dbReference>
<dbReference type="NCBIfam" id="TIGR01490">
    <property type="entry name" value="HAD-SF-IB-hyp1"/>
    <property type="match status" value="1"/>
</dbReference>
<dbReference type="Pfam" id="PF12710">
    <property type="entry name" value="HAD"/>
    <property type="match status" value="1"/>
</dbReference>
<sequence length="243" mass="26160">MSAAAVFDLDNTLIHGSSLFHFATFMARRRQLNLATVARYAFDERRYAKGQGEPATMPVRAAEAALGLVRGLPQATMTALVDAFISRRSDRLLAPSIVREVARFQTLGIPCFIATASPQELADAFARRLRMSGAFGTVSEIEGGTYSGRLAGPICHGSAKAHRVRVALDSMGLDLAASTAFSDSVNDLPLLAAARVPIAVSPDRALERIARTNGWQVVARTRDEPSLAQSIGSGFYHSFHFPL</sequence>
<dbReference type="NCBIfam" id="TIGR01488">
    <property type="entry name" value="HAD-SF-IB"/>
    <property type="match status" value="1"/>
</dbReference>
<dbReference type="EMBL" id="CAFBLS010000032">
    <property type="protein sequence ID" value="CAB4864807.1"/>
    <property type="molecule type" value="Genomic_DNA"/>
</dbReference>
<dbReference type="Gene3D" id="1.20.1440.100">
    <property type="entry name" value="SG protein - dephosphorylation function"/>
    <property type="match status" value="1"/>
</dbReference>
<dbReference type="InterPro" id="IPR023214">
    <property type="entry name" value="HAD_sf"/>
</dbReference>
<name>A0A6J7D1T8_9ZZZZ</name>